<feature type="compositionally biased region" description="Basic and acidic residues" evidence="1">
    <location>
        <begin position="393"/>
        <end position="413"/>
    </location>
</feature>
<dbReference type="Gramene" id="HORVU.MOREX.r3.5HG0475670.1">
    <property type="protein sequence ID" value="HORVU.MOREX.r3.5HG0475670.1"/>
    <property type="gene ID" value="HORVU.MOREX.r3.5HG0475670"/>
</dbReference>
<reference evidence="4" key="1">
    <citation type="journal article" date="2012" name="Nature">
        <title>A physical, genetic and functional sequence assembly of the barley genome.</title>
        <authorList>
            <consortium name="The International Barley Genome Sequencing Consortium"/>
            <person name="Mayer K.F."/>
            <person name="Waugh R."/>
            <person name="Brown J.W."/>
            <person name="Schulman A."/>
            <person name="Langridge P."/>
            <person name="Platzer M."/>
            <person name="Fincher G.B."/>
            <person name="Muehlbauer G.J."/>
            <person name="Sato K."/>
            <person name="Close T.J."/>
            <person name="Wise R.P."/>
            <person name="Stein N."/>
        </authorList>
    </citation>
    <scope>NUCLEOTIDE SEQUENCE [LARGE SCALE GENOMIC DNA]</scope>
    <source>
        <strain evidence="4">cv. Morex</strain>
    </source>
</reference>
<reference evidence="3" key="2">
    <citation type="submission" date="2020-10" db="EMBL/GenBank/DDBJ databases">
        <authorList>
            <person name="Scholz U."/>
            <person name="Mascher M."/>
            <person name="Fiebig A."/>
        </authorList>
    </citation>
    <scope>NUCLEOTIDE SEQUENCE [LARGE SCALE GENOMIC DNA]</scope>
    <source>
        <strain evidence="3">cv. Morex</strain>
    </source>
</reference>
<dbReference type="Proteomes" id="UP000011116">
    <property type="component" value="Chromosome 5H"/>
</dbReference>
<dbReference type="PANTHER" id="PTHR28535:SF1">
    <property type="entry name" value="PROTEIN ZGRF1"/>
    <property type="match status" value="1"/>
</dbReference>
<feature type="domain" description="5'-3' DNA helicase ZGRF1-like N-terminal" evidence="2">
    <location>
        <begin position="7"/>
        <end position="78"/>
    </location>
</feature>
<evidence type="ECO:0000256" key="1">
    <source>
        <dbReference type="SAM" id="MobiDB-lite"/>
    </source>
</evidence>
<keyword evidence="4" id="KW-1185">Reference proteome</keyword>
<accession>A0A8I6XS02</accession>
<feature type="region of interest" description="Disordered" evidence="1">
    <location>
        <begin position="713"/>
        <end position="741"/>
    </location>
</feature>
<dbReference type="InterPro" id="IPR052800">
    <property type="entry name" value="DNA_Repair_Helicase_ZGRF1"/>
</dbReference>
<dbReference type="EnsemblPlants" id="HORVU.MOREX.r3.5HG0475670.1">
    <property type="protein sequence ID" value="HORVU.MOREX.r3.5HG0475670.1"/>
    <property type="gene ID" value="HORVU.MOREX.r3.5HG0475670"/>
</dbReference>
<feature type="compositionally biased region" description="Low complexity" evidence="1">
    <location>
        <begin position="93"/>
        <end position="102"/>
    </location>
</feature>
<evidence type="ECO:0000259" key="2">
    <source>
        <dbReference type="Pfam" id="PF10382"/>
    </source>
</evidence>
<dbReference type="Pfam" id="PF10382">
    <property type="entry name" value="ZGRF1-like_N"/>
    <property type="match status" value="3"/>
</dbReference>
<feature type="compositionally biased region" description="Polar residues" evidence="1">
    <location>
        <begin position="432"/>
        <end position="449"/>
    </location>
</feature>
<feature type="region of interest" description="Disordered" evidence="1">
    <location>
        <begin position="78"/>
        <end position="132"/>
    </location>
</feature>
<dbReference type="PANTHER" id="PTHR28535">
    <property type="entry name" value="ZINC FINGER GRF-TYPE CONTAINING 1"/>
    <property type="match status" value="1"/>
</dbReference>
<dbReference type="GO" id="GO:0005634">
    <property type="term" value="C:nucleus"/>
    <property type="evidence" value="ECO:0000318"/>
    <property type="project" value="GO_Central"/>
</dbReference>
<protein>
    <recommendedName>
        <fullName evidence="2">5'-3' DNA helicase ZGRF1-like N-terminal domain-containing protein</fullName>
    </recommendedName>
</protein>
<dbReference type="InterPro" id="IPR018838">
    <property type="entry name" value="ZGRF1-like_N"/>
</dbReference>
<feature type="domain" description="5'-3' DNA helicase ZGRF1-like N-terminal" evidence="2">
    <location>
        <begin position="145"/>
        <end position="220"/>
    </location>
</feature>
<dbReference type="GO" id="GO:0006302">
    <property type="term" value="P:double-strand break repair"/>
    <property type="evidence" value="ECO:0000318"/>
    <property type="project" value="GO_Central"/>
</dbReference>
<organism evidence="3 4">
    <name type="scientific">Hordeum vulgare subsp. vulgare</name>
    <name type="common">Domesticated barley</name>
    <dbReference type="NCBI Taxonomy" id="112509"/>
    <lineage>
        <taxon>Eukaryota</taxon>
        <taxon>Viridiplantae</taxon>
        <taxon>Streptophyta</taxon>
        <taxon>Embryophyta</taxon>
        <taxon>Tracheophyta</taxon>
        <taxon>Spermatophyta</taxon>
        <taxon>Magnoliopsida</taxon>
        <taxon>Liliopsida</taxon>
        <taxon>Poales</taxon>
        <taxon>Poaceae</taxon>
        <taxon>BOP clade</taxon>
        <taxon>Pooideae</taxon>
        <taxon>Triticodae</taxon>
        <taxon>Triticeae</taxon>
        <taxon>Hordeinae</taxon>
        <taxon>Hordeum</taxon>
    </lineage>
</organism>
<dbReference type="Gramene" id="HORVU.MOREX.r2.5HG0394020.1">
    <property type="protein sequence ID" value="HORVU.MOREX.r2.5HG0394020.1"/>
    <property type="gene ID" value="HORVU.MOREX.r2.5HG0394020"/>
</dbReference>
<feature type="region of interest" description="Disordered" evidence="1">
    <location>
        <begin position="480"/>
        <end position="503"/>
    </location>
</feature>
<dbReference type="AlphaFoldDB" id="A0A8I6XS02"/>
<dbReference type="GO" id="GO:0035861">
    <property type="term" value="C:site of double-strand break"/>
    <property type="evidence" value="ECO:0000318"/>
    <property type="project" value="GO_Central"/>
</dbReference>
<name>A0A8I6XS02_HORVV</name>
<proteinExistence type="predicted"/>
<sequence>MDPEPRQWAATYTTQLRQKRKAYHDGVLLLHPDSRRLVLLDDAGVTIDARSLREAEYVSEGASLEFPCHLVDVGEAQRVPTTARPGRPSSESAAPRTAYRGGARARHGAANTCAPRAFVNPPKRGAGKTEAAGSGCARSAGSTFQEWSALYTTQVSQKAKKYHDGFVKLVQSGLYSKQIVLLDEDGQTLGTRHLKSGECVESGKKCSFPGYLIEIGEATNLNKGGEPKSSEEPMVQTRPKRVENANSKMGIGTTSSLKFISPQKSIQFVGFDESKSEATSSSNKPELGKSEVAAAGSTGSLMGSADSSSKEIEWSVLYTAQLNQKAKKFHDGVIRLVQAGPNAKQIVLLDEEGGVLGTRYFNSGESIECGKRCQFPNYIIEVAELRNKMKDVEHKHATGEASSHTEKKDDKSKSPKFVSPLKFHDHRKNKTRSTTDSNKPQAGKSTCSNMGDPLNFHVFTDLQRGKPDCTVGYGRAYPGSTSSDVDNQHKFNDNQRGTSEFSTSYSRLEVEKSTFNGPGKSTLGGMDDPHIFDDIQRCKSGFSTSYNRPEVDKSILNRMDDPLKFCGLQDGKSVCPTSFVGREVGKSTIGNADDSLRTASQILSIMKPPAGLSHFATQLRTSVQSCLKLDTAHAKNSVIAHNRNGLPGNAPTYNHQAIMKPPAFDASDLELIDLPESEMCNANEQKLESSGNHNTGNCNRTASAPILNVTSIPDLREDKSGTADQLGGNNTAEDPKYDSGACRDSTIQDLIDDCPSFDLGF</sequence>
<evidence type="ECO:0000313" key="4">
    <source>
        <dbReference type="Proteomes" id="UP000011116"/>
    </source>
</evidence>
<reference evidence="3" key="3">
    <citation type="submission" date="2022-01" db="UniProtKB">
        <authorList>
            <consortium name="EnsemblPlants"/>
        </authorList>
    </citation>
    <scope>IDENTIFICATION</scope>
    <source>
        <strain evidence="3">subsp. vulgare</strain>
    </source>
</reference>
<feature type="domain" description="5'-3' DNA helicase ZGRF1-like N-terminal" evidence="2">
    <location>
        <begin position="313"/>
        <end position="389"/>
    </location>
</feature>
<feature type="compositionally biased region" description="Polar residues" evidence="1">
    <location>
        <begin position="494"/>
        <end position="503"/>
    </location>
</feature>
<feature type="region of interest" description="Disordered" evidence="1">
    <location>
        <begin position="393"/>
        <end position="450"/>
    </location>
</feature>
<evidence type="ECO:0000313" key="3">
    <source>
        <dbReference type="EnsemblPlants" id="HORVU.MOREX.r3.5HG0475670.1"/>
    </source>
</evidence>